<gene>
    <name evidence="1" type="ORF">EV664_11269</name>
</gene>
<evidence type="ECO:0000313" key="2">
    <source>
        <dbReference type="Proteomes" id="UP000295493"/>
    </source>
</evidence>
<dbReference type="RefSeq" id="WP_162848874.1">
    <property type="nucleotide sequence ID" value="NZ_BMLU01000019.1"/>
</dbReference>
<evidence type="ECO:0000313" key="1">
    <source>
        <dbReference type="EMBL" id="TDN79590.1"/>
    </source>
</evidence>
<dbReference type="EMBL" id="SNWD01000012">
    <property type="protein sequence ID" value="TDN79590.1"/>
    <property type="molecule type" value="Genomic_DNA"/>
</dbReference>
<accession>A0A4R6FFU8</accession>
<name>A0A4R6FFU8_9SPHN</name>
<organism evidence="1 2">
    <name type="scientific">Stakelama pacifica</name>
    <dbReference type="NCBI Taxonomy" id="517720"/>
    <lineage>
        <taxon>Bacteria</taxon>
        <taxon>Pseudomonadati</taxon>
        <taxon>Pseudomonadota</taxon>
        <taxon>Alphaproteobacteria</taxon>
        <taxon>Sphingomonadales</taxon>
        <taxon>Sphingomonadaceae</taxon>
        <taxon>Stakelama</taxon>
    </lineage>
</organism>
<sequence length="58" mass="6430">MMMGHDLAPARNAVVRSEPAFATASALRLVAIVDALAYPHATQSFRYPQRPSREIYLT</sequence>
<comment type="caution">
    <text evidence="1">The sequence shown here is derived from an EMBL/GenBank/DDBJ whole genome shotgun (WGS) entry which is preliminary data.</text>
</comment>
<protein>
    <submittedName>
        <fullName evidence="1">Uncharacterized protein</fullName>
    </submittedName>
</protein>
<reference evidence="1 2" key="1">
    <citation type="submission" date="2019-03" db="EMBL/GenBank/DDBJ databases">
        <title>Genomic Encyclopedia of Type Strains, Phase IV (KMG-IV): sequencing the most valuable type-strain genomes for metagenomic binning, comparative biology and taxonomic classification.</title>
        <authorList>
            <person name="Goeker M."/>
        </authorList>
    </citation>
    <scope>NUCLEOTIDE SEQUENCE [LARGE SCALE GENOMIC DNA]</scope>
    <source>
        <strain evidence="1 2">DSM 25059</strain>
    </source>
</reference>
<dbReference type="AlphaFoldDB" id="A0A4R6FFU8"/>
<proteinExistence type="predicted"/>
<dbReference type="Proteomes" id="UP000295493">
    <property type="component" value="Unassembled WGS sequence"/>
</dbReference>
<keyword evidence="2" id="KW-1185">Reference proteome</keyword>